<keyword evidence="3" id="KW-1185">Reference proteome</keyword>
<dbReference type="SUPFAM" id="SSF56672">
    <property type="entry name" value="DNA/RNA polymerases"/>
    <property type="match status" value="1"/>
</dbReference>
<dbReference type="Gene3D" id="3.60.10.10">
    <property type="entry name" value="Endonuclease/exonuclease/phosphatase"/>
    <property type="match status" value="1"/>
</dbReference>
<sequence>MILGEAIQHCTNKRFLITYPTWATLQNWAVIIDDPWCVLRDFNSVLHPGERMGGIEVSEGEICSFANYITQSGLHKFPYVGAFLTWTNKSIWSKIDRALYNEYWHDTFAFTHTFTHKRQGPELHYVKSRHNSSRTPVTQIYYTEKKQPQTIMWKSINMLFHSLNNKARDECSKVFITKIKQRKAMTRIYTIRNHHDQWIEGFAAVTEVMTAFYKTLLGTKDPCRILVDQNVINQGPRLSIDQQYNLCKPFSDSEIKQVIFSIPNHKSPGLDGYNSTFYKASWGSLGHLICSTIRELFSTGEMSSFYGETKLVILPKVQNPERAKDFRPISCCNMIYKCIIKLLCTRLKEVLPMIINPSQGAFVKGRELLFSVLLCQDLVRGYNRKHTTPSCIMKVDLHKAFDSVH</sequence>
<dbReference type="Pfam" id="PF00078">
    <property type="entry name" value="RVT_1"/>
    <property type="match status" value="1"/>
</dbReference>
<protein>
    <recommendedName>
        <fullName evidence="1">Reverse transcriptase domain-containing protein</fullName>
    </recommendedName>
</protein>
<dbReference type="OrthoDB" id="1934719at2759"/>
<dbReference type="AlphaFoldDB" id="A0A9Q1KEI7"/>
<organism evidence="2 3">
    <name type="scientific">Carnegiea gigantea</name>
    <dbReference type="NCBI Taxonomy" id="171969"/>
    <lineage>
        <taxon>Eukaryota</taxon>
        <taxon>Viridiplantae</taxon>
        <taxon>Streptophyta</taxon>
        <taxon>Embryophyta</taxon>
        <taxon>Tracheophyta</taxon>
        <taxon>Spermatophyta</taxon>
        <taxon>Magnoliopsida</taxon>
        <taxon>eudicotyledons</taxon>
        <taxon>Gunneridae</taxon>
        <taxon>Pentapetalae</taxon>
        <taxon>Caryophyllales</taxon>
        <taxon>Cactineae</taxon>
        <taxon>Cactaceae</taxon>
        <taxon>Cactoideae</taxon>
        <taxon>Echinocereeae</taxon>
        <taxon>Carnegiea</taxon>
    </lineage>
</organism>
<dbReference type="Proteomes" id="UP001153076">
    <property type="component" value="Unassembled WGS sequence"/>
</dbReference>
<evidence type="ECO:0000259" key="1">
    <source>
        <dbReference type="Pfam" id="PF00078"/>
    </source>
</evidence>
<name>A0A9Q1KEI7_9CARY</name>
<reference evidence="2" key="1">
    <citation type="submission" date="2022-04" db="EMBL/GenBank/DDBJ databases">
        <title>Carnegiea gigantea Genome sequencing and assembly v2.</title>
        <authorList>
            <person name="Copetti D."/>
            <person name="Sanderson M.J."/>
            <person name="Burquez A."/>
            <person name="Wojciechowski M.F."/>
        </authorList>
    </citation>
    <scope>NUCLEOTIDE SEQUENCE</scope>
    <source>
        <strain evidence="2">SGP5-SGP5p</strain>
        <tissue evidence="2">Aerial part</tissue>
    </source>
</reference>
<accession>A0A9Q1KEI7</accession>
<evidence type="ECO:0000313" key="3">
    <source>
        <dbReference type="Proteomes" id="UP001153076"/>
    </source>
</evidence>
<dbReference type="InterPro" id="IPR036691">
    <property type="entry name" value="Endo/exonu/phosph_ase_sf"/>
</dbReference>
<feature type="domain" description="Reverse transcriptase" evidence="1">
    <location>
        <begin position="321"/>
        <end position="404"/>
    </location>
</feature>
<dbReference type="InterPro" id="IPR043502">
    <property type="entry name" value="DNA/RNA_pol_sf"/>
</dbReference>
<proteinExistence type="predicted"/>
<dbReference type="EMBL" id="JAKOGI010000151">
    <property type="protein sequence ID" value="KAJ8441878.1"/>
    <property type="molecule type" value="Genomic_DNA"/>
</dbReference>
<gene>
    <name evidence="2" type="ORF">Cgig2_034137</name>
</gene>
<evidence type="ECO:0000313" key="2">
    <source>
        <dbReference type="EMBL" id="KAJ8441878.1"/>
    </source>
</evidence>
<dbReference type="PANTHER" id="PTHR19446">
    <property type="entry name" value="REVERSE TRANSCRIPTASES"/>
    <property type="match status" value="1"/>
</dbReference>
<comment type="caution">
    <text evidence="2">The sequence shown here is derived from an EMBL/GenBank/DDBJ whole genome shotgun (WGS) entry which is preliminary data.</text>
</comment>
<dbReference type="InterPro" id="IPR000477">
    <property type="entry name" value="RT_dom"/>
</dbReference>
<dbReference type="SUPFAM" id="SSF56219">
    <property type="entry name" value="DNase I-like"/>
    <property type="match status" value="1"/>
</dbReference>